<comment type="caution">
    <text evidence="2">The sequence shown here is derived from an EMBL/GenBank/DDBJ whole genome shotgun (WGS) entry which is preliminary data.</text>
</comment>
<dbReference type="GO" id="GO:0003676">
    <property type="term" value="F:nucleic acid binding"/>
    <property type="evidence" value="ECO:0007669"/>
    <property type="project" value="InterPro"/>
</dbReference>
<accession>A0A3L8PSM7</accession>
<dbReference type="GO" id="GO:0008270">
    <property type="term" value="F:zinc ion binding"/>
    <property type="evidence" value="ECO:0007669"/>
    <property type="project" value="InterPro"/>
</dbReference>
<protein>
    <submittedName>
        <fullName evidence="2">HNH endonuclease</fullName>
    </submittedName>
</protein>
<name>A0A3L8PSM7_9GAMM</name>
<feature type="domain" description="HNH" evidence="1">
    <location>
        <begin position="33"/>
        <end position="78"/>
    </location>
</feature>
<dbReference type="EMBL" id="QZEI01000085">
    <property type="protein sequence ID" value="RLV58254.1"/>
    <property type="molecule type" value="Genomic_DNA"/>
</dbReference>
<sequence>MRPVSKGKSPINGEFNQYQDAKTELVSRLGGYCSYCERKVVTLLAVEHIEPKDLKSDLEKSWDNFLLACANCNSCKSKKPVELKEVLLPDRDNTYAAFTYQDDGEVKPSEHITQVQKQLALKTLSLVGLDKPIQEFKDSNDQLVSLDRTSQRKEVIGEAQVALELLARNANADMMTAIVYMAKNSGYFSIWMKVFNEHPEMKLRFIEVFKGTKNSGCFDLNNAEPITPAPNPDNLEHGGKV</sequence>
<dbReference type="InterPro" id="IPR003615">
    <property type="entry name" value="HNH_nuc"/>
</dbReference>
<dbReference type="GO" id="GO:0004519">
    <property type="term" value="F:endonuclease activity"/>
    <property type="evidence" value="ECO:0007669"/>
    <property type="project" value="UniProtKB-KW"/>
</dbReference>
<dbReference type="Pfam" id="PF01844">
    <property type="entry name" value="HNH"/>
    <property type="match status" value="1"/>
</dbReference>
<keyword evidence="2" id="KW-0540">Nuclease</keyword>
<keyword evidence="2" id="KW-0255">Endonuclease</keyword>
<dbReference type="RefSeq" id="WP_121840435.1">
    <property type="nucleotide sequence ID" value="NZ_ML014834.1"/>
</dbReference>
<dbReference type="AlphaFoldDB" id="A0A3L8PSM7"/>
<dbReference type="InterPro" id="IPR002711">
    <property type="entry name" value="HNH"/>
</dbReference>
<keyword evidence="2" id="KW-0378">Hydrolase</keyword>
<organism evidence="2 3">
    <name type="scientific">Parashewanella curva</name>
    <dbReference type="NCBI Taxonomy" id="2338552"/>
    <lineage>
        <taxon>Bacteria</taxon>
        <taxon>Pseudomonadati</taxon>
        <taxon>Pseudomonadota</taxon>
        <taxon>Gammaproteobacteria</taxon>
        <taxon>Alteromonadales</taxon>
        <taxon>Shewanellaceae</taxon>
        <taxon>Parashewanella</taxon>
    </lineage>
</organism>
<proteinExistence type="predicted"/>
<gene>
    <name evidence="2" type="ORF">D5018_18290</name>
</gene>
<dbReference type="Proteomes" id="UP000281474">
    <property type="component" value="Unassembled WGS sequence"/>
</dbReference>
<keyword evidence="3" id="KW-1185">Reference proteome</keyword>
<evidence type="ECO:0000313" key="2">
    <source>
        <dbReference type="EMBL" id="RLV58254.1"/>
    </source>
</evidence>
<dbReference type="CDD" id="cd00085">
    <property type="entry name" value="HNHc"/>
    <property type="match status" value="1"/>
</dbReference>
<dbReference type="OrthoDB" id="9816185at2"/>
<dbReference type="Gene3D" id="1.10.30.50">
    <property type="match status" value="1"/>
</dbReference>
<evidence type="ECO:0000313" key="3">
    <source>
        <dbReference type="Proteomes" id="UP000281474"/>
    </source>
</evidence>
<evidence type="ECO:0000259" key="1">
    <source>
        <dbReference type="Pfam" id="PF01844"/>
    </source>
</evidence>
<reference evidence="2 3" key="1">
    <citation type="submission" date="2018-09" db="EMBL/GenBank/DDBJ databases">
        <title>Phylogeny of the Shewanellaceae, and recommendation for two new genera, Pseudoshewanella and Parashewanella.</title>
        <authorList>
            <person name="Wang G."/>
        </authorList>
    </citation>
    <scope>NUCLEOTIDE SEQUENCE [LARGE SCALE GENOMIC DNA]</scope>
    <source>
        <strain evidence="2 3">C51</strain>
    </source>
</reference>